<dbReference type="EC" id="3.1.3.48" evidence="2"/>
<dbReference type="InterPro" id="IPR036196">
    <property type="entry name" value="Ptyr_pPase_sf"/>
</dbReference>
<evidence type="ECO:0000259" key="5">
    <source>
        <dbReference type="SMART" id="SM00226"/>
    </source>
</evidence>
<dbReference type="InterPro" id="IPR017867">
    <property type="entry name" value="Tyr_phospatase_low_mol_wt"/>
</dbReference>
<dbReference type="GO" id="GO:0004725">
    <property type="term" value="F:protein tyrosine phosphatase activity"/>
    <property type="evidence" value="ECO:0007669"/>
    <property type="project" value="UniProtKB-EC"/>
</dbReference>
<proteinExistence type="inferred from homology"/>
<dbReference type="Proteomes" id="UP000757540">
    <property type="component" value="Unassembled WGS sequence"/>
</dbReference>
<dbReference type="PANTHER" id="PTHR11717:SF7">
    <property type="entry name" value="LOW MOLECULAR WEIGHT PHOSPHOTYROSINE PROTEIN PHOSPHATASE"/>
    <property type="match status" value="1"/>
</dbReference>
<keyword evidence="4" id="KW-0904">Protein phosphatase</keyword>
<dbReference type="Gene3D" id="3.40.50.2300">
    <property type="match status" value="1"/>
</dbReference>
<evidence type="ECO:0000256" key="4">
    <source>
        <dbReference type="ARBA" id="ARBA00022912"/>
    </source>
</evidence>
<dbReference type="EMBL" id="JABEZU010000004">
    <property type="protein sequence ID" value="NOV98645.1"/>
    <property type="molecule type" value="Genomic_DNA"/>
</dbReference>
<evidence type="ECO:0000313" key="7">
    <source>
        <dbReference type="Proteomes" id="UP000757540"/>
    </source>
</evidence>
<dbReference type="InterPro" id="IPR023485">
    <property type="entry name" value="Ptyr_pPase"/>
</dbReference>
<dbReference type="InterPro" id="IPR050438">
    <property type="entry name" value="LMW_PTPase"/>
</dbReference>
<gene>
    <name evidence="6" type="ORF">HDG69_003240</name>
</gene>
<organism evidence="6 7">
    <name type="scientific">Isoptericola halotolerans</name>
    <dbReference type="NCBI Taxonomy" id="300560"/>
    <lineage>
        <taxon>Bacteria</taxon>
        <taxon>Bacillati</taxon>
        <taxon>Actinomycetota</taxon>
        <taxon>Actinomycetes</taxon>
        <taxon>Micrococcales</taxon>
        <taxon>Promicromonosporaceae</taxon>
        <taxon>Isoptericola</taxon>
    </lineage>
</organism>
<reference evidence="6 7" key="1">
    <citation type="submission" date="2020-05" db="EMBL/GenBank/DDBJ databases">
        <title>Genomic Encyclopedia of Type Strains, Phase III (KMG-III): the genomes of soil and plant-associated and newly described type strains.</title>
        <authorList>
            <person name="Whitman W."/>
        </authorList>
    </citation>
    <scope>NUCLEOTIDE SEQUENCE [LARGE SCALE GENOMIC DNA]</scope>
    <source>
        <strain evidence="6 7">KCTC 19046</strain>
    </source>
</reference>
<evidence type="ECO:0000256" key="1">
    <source>
        <dbReference type="ARBA" id="ARBA00011063"/>
    </source>
</evidence>
<evidence type="ECO:0000256" key="2">
    <source>
        <dbReference type="ARBA" id="ARBA00013064"/>
    </source>
</evidence>
<dbReference type="CDD" id="cd16343">
    <property type="entry name" value="LMWPTP"/>
    <property type="match status" value="1"/>
</dbReference>
<feature type="domain" description="Phosphotyrosine protein phosphatase I" evidence="5">
    <location>
        <begin position="6"/>
        <end position="163"/>
    </location>
</feature>
<protein>
    <recommendedName>
        <fullName evidence="2">protein-tyrosine-phosphatase</fullName>
        <ecNumber evidence="2">3.1.3.48</ecNumber>
    </recommendedName>
</protein>
<keyword evidence="3 6" id="KW-0378">Hydrolase</keyword>
<evidence type="ECO:0000313" key="6">
    <source>
        <dbReference type="EMBL" id="NOV98645.1"/>
    </source>
</evidence>
<accession>A0ABX2A9C5</accession>
<comment type="caution">
    <text evidence="6">The sequence shown here is derived from an EMBL/GenBank/DDBJ whole genome shotgun (WGS) entry which is preliminary data.</text>
</comment>
<dbReference type="Pfam" id="PF01451">
    <property type="entry name" value="LMWPc"/>
    <property type="match status" value="1"/>
</dbReference>
<evidence type="ECO:0000256" key="3">
    <source>
        <dbReference type="ARBA" id="ARBA00022801"/>
    </source>
</evidence>
<dbReference type="SUPFAM" id="SSF52788">
    <property type="entry name" value="Phosphotyrosine protein phosphatases I"/>
    <property type="match status" value="1"/>
</dbReference>
<keyword evidence="7" id="KW-1185">Reference proteome</keyword>
<dbReference type="PANTHER" id="PTHR11717">
    <property type="entry name" value="LOW MOLECULAR WEIGHT PROTEIN TYROSINE PHOSPHATASE"/>
    <property type="match status" value="1"/>
</dbReference>
<sequence>MSPETFRVMTVCTGNICRSPMAQVVLRDRLAAAGLEEVQVDSTGISDEEHGNPVDPRARRVLAAHGYPTGEGHRARRVRAEQLGERDLVLAMTARHVQFLRRLANGTDADIRMYRSFDPAAPTVPEGDDESVLDVDDPWYGDQDGFEDCLAEIETAADGIVEHVRTVLDGR</sequence>
<comment type="similarity">
    <text evidence="1">Belongs to the low molecular weight phosphotyrosine protein phosphatase family.</text>
</comment>
<dbReference type="PRINTS" id="PR00719">
    <property type="entry name" value="LMWPTPASE"/>
</dbReference>
<name>A0ABX2A9C5_9MICO</name>
<dbReference type="SMART" id="SM00226">
    <property type="entry name" value="LMWPc"/>
    <property type="match status" value="1"/>
</dbReference>